<sequence>MKNLLAWAFAVSLLSGAPVQAAAPGLDFHLFENAYVRNGAPEAGYDAVRRAVPVGADARGGVAMLRQAGAHCGAARDGQVDCFYRQRISVDDVVDTYATWDMQLNLSGDKVAAVNVERSVEQR</sequence>
<feature type="chain" id="PRO_5031053873" description="PepSY domain-containing protein" evidence="1">
    <location>
        <begin position="22"/>
        <end position="123"/>
    </location>
</feature>
<reference evidence="2 3" key="1">
    <citation type="submission" date="2020-08" db="EMBL/GenBank/DDBJ databases">
        <title>Genomic Encyclopedia of Type Strains, Phase IV (KMG-IV): sequencing the most valuable type-strain genomes for metagenomic binning, comparative biology and taxonomic classification.</title>
        <authorList>
            <person name="Goeker M."/>
        </authorList>
    </citation>
    <scope>NUCLEOTIDE SEQUENCE [LARGE SCALE GENOMIC DNA]</scope>
    <source>
        <strain evidence="2 3">DSM 27057</strain>
    </source>
</reference>
<dbReference type="Proteomes" id="UP000548867">
    <property type="component" value="Unassembled WGS sequence"/>
</dbReference>
<dbReference type="RefSeq" id="WP_183624798.1">
    <property type="nucleotide sequence ID" value="NZ_JACIDX010000006.1"/>
</dbReference>
<proteinExistence type="predicted"/>
<organism evidence="2 3">
    <name type="scientific">Novosphingobium sediminicola</name>
    <dbReference type="NCBI Taxonomy" id="563162"/>
    <lineage>
        <taxon>Bacteria</taxon>
        <taxon>Pseudomonadati</taxon>
        <taxon>Pseudomonadota</taxon>
        <taxon>Alphaproteobacteria</taxon>
        <taxon>Sphingomonadales</taxon>
        <taxon>Sphingomonadaceae</taxon>
        <taxon>Novosphingobium</taxon>
    </lineage>
</organism>
<keyword evidence="1" id="KW-0732">Signal</keyword>
<keyword evidence="3" id="KW-1185">Reference proteome</keyword>
<evidence type="ECO:0000313" key="3">
    <source>
        <dbReference type="Proteomes" id="UP000548867"/>
    </source>
</evidence>
<protein>
    <recommendedName>
        <fullName evidence="4">PepSY domain-containing protein</fullName>
    </recommendedName>
</protein>
<accession>A0A7W6CNW0</accession>
<dbReference type="EMBL" id="JACIDX010000006">
    <property type="protein sequence ID" value="MBB3954922.1"/>
    <property type="molecule type" value="Genomic_DNA"/>
</dbReference>
<gene>
    <name evidence="2" type="ORF">GGR38_001871</name>
</gene>
<evidence type="ECO:0000313" key="2">
    <source>
        <dbReference type="EMBL" id="MBB3954922.1"/>
    </source>
</evidence>
<evidence type="ECO:0000256" key="1">
    <source>
        <dbReference type="SAM" id="SignalP"/>
    </source>
</evidence>
<name>A0A7W6CNW0_9SPHN</name>
<comment type="caution">
    <text evidence="2">The sequence shown here is derived from an EMBL/GenBank/DDBJ whole genome shotgun (WGS) entry which is preliminary data.</text>
</comment>
<dbReference type="AlphaFoldDB" id="A0A7W6CNW0"/>
<evidence type="ECO:0008006" key="4">
    <source>
        <dbReference type="Google" id="ProtNLM"/>
    </source>
</evidence>
<feature type="signal peptide" evidence="1">
    <location>
        <begin position="1"/>
        <end position="21"/>
    </location>
</feature>